<evidence type="ECO:0000313" key="6">
    <source>
        <dbReference type="Proteomes" id="UP000198406"/>
    </source>
</evidence>
<dbReference type="AlphaFoldDB" id="A0A1Z5JDD0"/>
<dbReference type="Pfam" id="PF00085">
    <property type="entry name" value="Thioredoxin"/>
    <property type="match status" value="1"/>
</dbReference>
<dbReference type="PROSITE" id="PS00194">
    <property type="entry name" value="THIOREDOXIN_1"/>
    <property type="match status" value="1"/>
</dbReference>
<dbReference type="GO" id="GO:0015035">
    <property type="term" value="F:protein-disulfide reductase activity"/>
    <property type="evidence" value="ECO:0007669"/>
    <property type="project" value="TreeGrafter"/>
</dbReference>
<dbReference type="SUPFAM" id="SSF52833">
    <property type="entry name" value="Thioredoxin-like"/>
    <property type="match status" value="1"/>
</dbReference>
<evidence type="ECO:0000256" key="3">
    <source>
        <dbReference type="ARBA" id="ARBA00023157"/>
    </source>
</evidence>
<dbReference type="Gene3D" id="3.40.30.10">
    <property type="entry name" value="Glutaredoxin"/>
    <property type="match status" value="1"/>
</dbReference>
<dbReference type="GO" id="GO:0005737">
    <property type="term" value="C:cytoplasm"/>
    <property type="evidence" value="ECO:0007669"/>
    <property type="project" value="TreeGrafter"/>
</dbReference>
<gene>
    <name evidence="5" type="ORF">FisN_8Lh107</name>
</gene>
<proteinExistence type="predicted"/>
<keyword evidence="3" id="KW-1015">Disulfide bond</keyword>
<keyword evidence="6" id="KW-1185">Reference proteome</keyword>
<organism evidence="5 6">
    <name type="scientific">Fistulifera solaris</name>
    <name type="common">Oleaginous diatom</name>
    <dbReference type="NCBI Taxonomy" id="1519565"/>
    <lineage>
        <taxon>Eukaryota</taxon>
        <taxon>Sar</taxon>
        <taxon>Stramenopiles</taxon>
        <taxon>Ochrophyta</taxon>
        <taxon>Bacillariophyta</taxon>
        <taxon>Bacillariophyceae</taxon>
        <taxon>Bacillariophycidae</taxon>
        <taxon>Naviculales</taxon>
        <taxon>Naviculaceae</taxon>
        <taxon>Fistulifera</taxon>
    </lineage>
</organism>
<dbReference type="InterPro" id="IPR017937">
    <property type="entry name" value="Thioredoxin_CS"/>
</dbReference>
<name>A0A1Z5JDD0_FISSO</name>
<evidence type="ECO:0000256" key="1">
    <source>
        <dbReference type="ARBA" id="ARBA00022448"/>
    </source>
</evidence>
<dbReference type="PRINTS" id="PR00421">
    <property type="entry name" value="THIOREDOXIN"/>
</dbReference>
<dbReference type="OrthoDB" id="2121326at2759"/>
<keyword evidence="1" id="KW-0813">Transport</keyword>
<dbReference type="PANTHER" id="PTHR45663">
    <property type="entry name" value="GEO12009P1"/>
    <property type="match status" value="1"/>
</dbReference>
<dbReference type="PROSITE" id="PS51352">
    <property type="entry name" value="THIOREDOXIN_2"/>
    <property type="match status" value="1"/>
</dbReference>
<keyword evidence="2" id="KW-0249">Electron transport</keyword>
<dbReference type="InterPro" id="IPR036249">
    <property type="entry name" value="Thioredoxin-like_sf"/>
</dbReference>
<evidence type="ECO:0000313" key="5">
    <source>
        <dbReference type="EMBL" id="GAX12013.1"/>
    </source>
</evidence>
<reference evidence="5 6" key="1">
    <citation type="journal article" date="2015" name="Plant Cell">
        <title>Oil accumulation by the oleaginous diatom Fistulifera solaris as revealed by the genome and transcriptome.</title>
        <authorList>
            <person name="Tanaka T."/>
            <person name="Maeda Y."/>
            <person name="Veluchamy A."/>
            <person name="Tanaka M."/>
            <person name="Abida H."/>
            <person name="Marechal E."/>
            <person name="Bowler C."/>
            <person name="Muto M."/>
            <person name="Sunaga Y."/>
            <person name="Tanaka M."/>
            <person name="Yoshino T."/>
            <person name="Taniguchi T."/>
            <person name="Fukuda Y."/>
            <person name="Nemoto M."/>
            <person name="Matsumoto M."/>
            <person name="Wong P.S."/>
            <person name="Aburatani S."/>
            <person name="Fujibuchi W."/>
        </authorList>
    </citation>
    <scope>NUCLEOTIDE SEQUENCE [LARGE SCALE GENOMIC DNA]</scope>
    <source>
        <strain evidence="5 6">JPCC DA0580</strain>
    </source>
</reference>
<protein>
    <submittedName>
        <fullName evidence="5">Thioredoxin 1</fullName>
    </submittedName>
</protein>
<comment type="caution">
    <text evidence="5">The sequence shown here is derived from an EMBL/GenBank/DDBJ whole genome shotgun (WGS) entry which is preliminary data.</text>
</comment>
<dbReference type="PANTHER" id="PTHR45663:SF11">
    <property type="entry name" value="GEO12009P1"/>
    <property type="match status" value="1"/>
</dbReference>
<dbReference type="CDD" id="cd02947">
    <property type="entry name" value="TRX_family"/>
    <property type="match status" value="1"/>
</dbReference>
<evidence type="ECO:0000256" key="2">
    <source>
        <dbReference type="ARBA" id="ARBA00022982"/>
    </source>
</evidence>
<accession>A0A1Z5JDD0</accession>
<dbReference type="EMBL" id="BDSP01000048">
    <property type="protein sequence ID" value="GAX12013.1"/>
    <property type="molecule type" value="Genomic_DNA"/>
</dbReference>
<feature type="domain" description="Thioredoxin" evidence="4">
    <location>
        <begin position="95"/>
        <end position="219"/>
    </location>
</feature>
<evidence type="ECO:0000259" key="4">
    <source>
        <dbReference type="PROSITE" id="PS51352"/>
    </source>
</evidence>
<dbReference type="InterPro" id="IPR013766">
    <property type="entry name" value="Thioredoxin_domain"/>
</dbReference>
<sequence length="222" mass="24861">MRVSELRDELRERAVDFSDCFDKESLCQRLEDARNNNGNNMKTKQETSNTTLIDKDGLLQEIRSMSVRSLREDLARRSIRWAGLLEKEDLVQAVYQARIEAQQFSVTGQLVPGTVTEVNGDALMQELGKTDTPLLLDVFATWCGPCQLVAPQLKAVAAKMGTKLRVCKMDSDKEQSTAAQFRIQGLPTLILFQGGKEVNRVEGAMMEPQIIAWIEKELGIAV</sequence>
<dbReference type="InParanoid" id="A0A1Z5JDD0"/>
<dbReference type="Proteomes" id="UP000198406">
    <property type="component" value="Unassembled WGS sequence"/>
</dbReference>